<dbReference type="EMBL" id="NMPR01000150">
    <property type="protein sequence ID" value="KAA8629084.1"/>
    <property type="molecule type" value="Genomic_DNA"/>
</dbReference>
<dbReference type="Pfam" id="PF14033">
    <property type="entry name" value="DUF4246"/>
    <property type="match status" value="1"/>
</dbReference>
<dbReference type="AlphaFoldDB" id="A0A8S8ZEY8"/>
<dbReference type="VEuPathDB" id="FungiDB:SMAC_09211"/>
<dbReference type="InterPro" id="IPR025340">
    <property type="entry name" value="DUF4246"/>
</dbReference>
<proteinExistence type="predicted"/>
<dbReference type="InterPro" id="IPR049192">
    <property type="entry name" value="DUF4246_C"/>
</dbReference>
<organism evidence="2 3">
    <name type="scientific">Sordaria macrospora</name>
    <dbReference type="NCBI Taxonomy" id="5147"/>
    <lineage>
        <taxon>Eukaryota</taxon>
        <taxon>Fungi</taxon>
        <taxon>Dikarya</taxon>
        <taxon>Ascomycota</taxon>
        <taxon>Pezizomycotina</taxon>
        <taxon>Sordariomycetes</taxon>
        <taxon>Sordariomycetidae</taxon>
        <taxon>Sordariales</taxon>
        <taxon>Sordariaceae</taxon>
        <taxon>Sordaria</taxon>
    </lineage>
</organism>
<evidence type="ECO:0000313" key="3">
    <source>
        <dbReference type="Proteomes" id="UP000433876"/>
    </source>
</evidence>
<sequence length="324" mass="36981">MGEPIDDLRRKYQASGLQAIAKLVTIPLTPSNPSLPSGHWQVEGQLNERILTTLLYCVESHNVITPSISFRVPTHPSLPEYHHWFEEDAPWGESLIERLYDMSLSLAKESTWNTTSRRAQTKRAEWSENVKDNNATGRGTLPVQNYGHVDIKQGRMIAWPNTMHHRFSGIQLQDKTRPGKMSFVQVSLVDPEQRIVSTANVPPQRGDWFGDALFQAGKDWGKVSKELTGFLIEQGVEVPIGVLQEIQNVGGGEKDKARIKRPHLPNELMDMVWDELSDDHSEALMPRRAAEEIRLELMEGRERFRKKMEENLGEDRSRWMIPAS</sequence>
<dbReference type="PANTHER" id="PTHR33119:SF1">
    <property type="entry name" value="FE2OG DIOXYGENASE DOMAIN-CONTAINING PROTEIN"/>
    <property type="match status" value="1"/>
</dbReference>
<reference evidence="2 3" key="1">
    <citation type="submission" date="2017-07" db="EMBL/GenBank/DDBJ databases">
        <title>Genome sequence of the Sordaria macrospora wild type strain R19027.</title>
        <authorList>
            <person name="Nowrousian M."/>
            <person name="Teichert I."/>
            <person name="Kueck U."/>
        </authorList>
    </citation>
    <scope>NUCLEOTIDE SEQUENCE [LARGE SCALE GENOMIC DNA]</scope>
    <source>
        <strain evidence="2 3">R19027</strain>
        <tissue evidence="2">Mycelium</tissue>
    </source>
</reference>
<gene>
    <name evidence="2" type="ORF">SMACR_09210</name>
</gene>
<comment type="caution">
    <text evidence="2">The sequence shown here is derived from an EMBL/GenBank/DDBJ whole genome shotgun (WGS) entry which is preliminary data.</text>
</comment>
<dbReference type="VEuPathDB" id="FungiDB:SMAC_09210"/>
<dbReference type="Proteomes" id="UP000433876">
    <property type="component" value="Unassembled WGS sequence"/>
</dbReference>
<dbReference type="PANTHER" id="PTHR33119">
    <property type="entry name" value="IFI3P"/>
    <property type="match status" value="1"/>
</dbReference>
<feature type="domain" description="DUF4246" evidence="1">
    <location>
        <begin position="8"/>
        <end position="211"/>
    </location>
</feature>
<evidence type="ECO:0000259" key="1">
    <source>
        <dbReference type="Pfam" id="PF14033"/>
    </source>
</evidence>
<name>A0A8S8ZEY8_SORMA</name>
<accession>A0A8S8ZEY8</accession>
<protein>
    <recommendedName>
        <fullName evidence="1">DUF4246 domain-containing protein</fullName>
    </recommendedName>
</protein>
<evidence type="ECO:0000313" key="2">
    <source>
        <dbReference type="EMBL" id="KAA8629084.1"/>
    </source>
</evidence>